<evidence type="ECO:0000259" key="10">
    <source>
        <dbReference type="Pfam" id="PF04706"/>
    </source>
</evidence>
<dbReference type="PANTHER" id="PTHR12113:SF10">
    <property type="entry name" value="DICKKOPF-RELATED PROTEIN 4"/>
    <property type="match status" value="1"/>
</dbReference>
<dbReference type="InterPro" id="IPR048500">
    <property type="entry name" value="DIKK1/2/4_C-subdom1"/>
</dbReference>
<reference evidence="13" key="2">
    <citation type="submission" date="2025-09" db="UniProtKB">
        <authorList>
            <consortium name="Ensembl"/>
        </authorList>
    </citation>
    <scope>IDENTIFICATION</scope>
</reference>
<comment type="subcellular location">
    <subcellularLocation>
        <location evidence="1">Secreted</location>
    </subcellularLocation>
</comment>
<organism evidence="13 14">
    <name type="scientific">Varanus komodoensis</name>
    <name type="common">Komodo dragon</name>
    <dbReference type="NCBI Taxonomy" id="61221"/>
    <lineage>
        <taxon>Eukaryota</taxon>
        <taxon>Metazoa</taxon>
        <taxon>Chordata</taxon>
        <taxon>Craniata</taxon>
        <taxon>Vertebrata</taxon>
        <taxon>Euteleostomi</taxon>
        <taxon>Lepidosauria</taxon>
        <taxon>Squamata</taxon>
        <taxon>Bifurcata</taxon>
        <taxon>Unidentata</taxon>
        <taxon>Episquamata</taxon>
        <taxon>Toxicofera</taxon>
        <taxon>Anguimorpha</taxon>
        <taxon>Paleoanguimorpha</taxon>
        <taxon>Varanoidea</taxon>
        <taxon>Varanidae</taxon>
        <taxon>Varanus</taxon>
    </lineage>
</organism>
<keyword evidence="5" id="KW-0879">Wnt signaling pathway</keyword>
<dbReference type="Pfam" id="PF04706">
    <property type="entry name" value="Dickkopf_N"/>
    <property type="match status" value="1"/>
</dbReference>
<feature type="signal peptide" evidence="9">
    <location>
        <begin position="1"/>
        <end position="18"/>
    </location>
</feature>
<evidence type="ECO:0000256" key="8">
    <source>
        <dbReference type="SAM" id="MobiDB-lite"/>
    </source>
</evidence>
<dbReference type="OMA" id="QRSAMCC"/>
<dbReference type="Pfam" id="PF21481">
    <property type="entry name" value="DIKK1-2-4_C-subdom1"/>
    <property type="match status" value="1"/>
</dbReference>
<dbReference type="CDD" id="cd23013">
    <property type="entry name" value="Dkk4_Cys1"/>
    <property type="match status" value="1"/>
</dbReference>
<dbReference type="GO" id="GO:0090090">
    <property type="term" value="P:negative regulation of canonical Wnt signaling pathway"/>
    <property type="evidence" value="ECO:0007669"/>
    <property type="project" value="TreeGrafter"/>
</dbReference>
<evidence type="ECO:0000256" key="1">
    <source>
        <dbReference type="ARBA" id="ARBA00004613"/>
    </source>
</evidence>
<evidence type="ECO:0000256" key="4">
    <source>
        <dbReference type="ARBA" id="ARBA00022525"/>
    </source>
</evidence>
<evidence type="ECO:0000313" key="13">
    <source>
        <dbReference type="Ensembl" id="ENSVKKP00000009878.1"/>
    </source>
</evidence>
<protein>
    <submittedName>
        <fullName evidence="13">Dickkopf WNT signaling pathway inhibitor 4</fullName>
    </submittedName>
</protein>
<comment type="similarity">
    <text evidence="2">Belongs to the dickkopf family.</text>
</comment>
<keyword evidence="6 9" id="KW-0732">Signal</keyword>
<dbReference type="InterPro" id="IPR048499">
    <property type="entry name" value="DIKK1/2/4_C-subdom2"/>
</dbReference>
<dbReference type="Gene3D" id="2.10.80.10">
    <property type="entry name" value="Lipase, subunit A"/>
    <property type="match status" value="1"/>
</dbReference>
<evidence type="ECO:0000259" key="11">
    <source>
        <dbReference type="Pfam" id="PF21479"/>
    </source>
</evidence>
<dbReference type="InterPro" id="IPR047299">
    <property type="entry name" value="Dkk4_Cys2"/>
</dbReference>
<evidence type="ECO:0000256" key="6">
    <source>
        <dbReference type="ARBA" id="ARBA00022729"/>
    </source>
</evidence>
<reference evidence="13" key="1">
    <citation type="submission" date="2025-08" db="UniProtKB">
        <authorList>
            <consortium name="Ensembl"/>
        </authorList>
    </citation>
    <scope>IDENTIFICATION</scope>
</reference>
<evidence type="ECO:0000256" key="5">
    <source>
        <dbReference type="ARBA" id="ARBA00022687"/>
    </source>
</evidence>
<evidence type="ECO:0000313" key="14">
    <source>
        <dbReference type="Proteomes" id="UP000694545"/>
    </source>
</evidence>
<dbReference type="Proteomes" id="UP000694545">
    <property type="component" value="Unplaced"/>
</dbReference>
<dbReference type="InterPro" id="IPR006796">
    <property type="entry name" value="Dickkopf_N"/>
</dbReference>
<evidence type="ECO:0000256" key="7">
    <source>
        <dbReference type="ARBA" id="ARBA00023157"/>
    </source>
</evidence>
<keyword evidence="3" id="KW-0217">Developmental protein</keyword>
<name>A0A8D2JA36_VARKO</name>
<keyword evidence="4" id="KW-0964">Secreted</keyword>
<feature type="domain" description="Dickkopf-related protein 1/2/4 C-terminal subdomain 1" evidence="12">
    <location>
        <begin position="130"/>
        <end position="159"/>
    </location>
</feature>
<dbReference type="Ensembl" id="ENSVKKT00000010124.1">
    <property type="protein sequence ID" value="ENSVKKP00000009878.1"/>
    <property type="gene ID" value="ENSVKKG00000006974.1"/>
</dbReference>
<dbReference type="Pfam" id="PF21479">
    <property type="entry name" value="DIKK1-2-4_C-subdom2"/>
    <property type="match status" value="1"/>
</dbReference>
<feature type="domain" description="Dickkopf-related protein 1/2/4 C-terminal subdomain 2" evidence="11">
    <location>
        <begin position="162"/>
        <end position="209"/>
    </location>
</feature>
<dbReference type="GO" id="GO:0039706">
    <property type="term" value="F:co-receptor binding"/>
    <property type="evidence" value="ECO:0007669"/>
    <property type="project" value="TreeGrafter"/>
</dbReference>
<dbReference type="AlphaFoldDB" id="A0A8D2JA36"/>
<dbReference type="GO" id="GO:0048019">
    <property type="term" value="F:receptor antagonist activity"/>
    <property type="evidence" value="ECO:0007669"/>
    <property type="project" value="TreeGrafter"/>
</dbReference>
<proteinExistence type="inferred from homology"/>
<keyword evidence="7" id="KW-1015">Disulfide bond</keyword>
<dbReference type="GO" id="GO:0016055">
    <property type="term" value="P:Wnt signaling pathway"/>
    <property type="evidence" value="ECO:0007669"/>
    <property type="project" value="UniProtKB-KW"/>
</dbReference>
<feature type="region of interest" description="Disordered" evidence="8">
    <location>
        <begin position="218"/>
        <end position="237"/>
    </location>
</feature>
<accession>A0A8D2JA36</accession>
<feature type="domain" description="Dickkopf N-terminal cysteine-rich" evidence="10">
    <location>
        <begin position="41"/>
        <end position="91"/>
    </location>
</feature>
<dbReference type="GO" id="GO:0005615">
    <property type="term" value="C:extracellular space"/>
    <property type="evidence" value="ECO:0007669"/>
    <property type="project" value="TreeGrafter"/>
</dbReference>
<dbReference type="InterPro" id="IPR039863">
    <property type="entry name" value="DKK1-4"/>
</dbReference>
<evidence type="ECO:0000259" key="12">
    <source>
        <dbReference type="Pfam" id="PF21481"/>
    </source>
</evidence>
<evidence type="ECO:0000256" key="3">
    <source>
        <dbReference type="ARBA" id="ARBA00022473"/>
    </source>
</evidence>
<sequence>MEASLLLGLTCLCSPLTALVLNGNTIRGAAEASGSRKSTPCLTDRDCPAEGFCPEPGEEPPFCAACRGLRKRCRRNAMCCPGTLCLNDVCSLAEKSALAGERRERGQAGLGSKDLLRHPVPRVPLSTAQEGACCLRTTDCATGLCCARHFWAKICKPVPTEGQVCSRRGQKAGARGHQIFQRCDCGPGLSCQQLLGEAPPRSRLQVCWRKGGLFPDPPKFTEVQDAATVERNPPPTL</sequence>
<evidence type="ECO:0000256" key="2">
    <source>
        <dbReference type="ARBA" id="ARBA00010842"/>
    </source>
</evidence>
<evidence type="ECO:0000256" key="9">
    <source>
        <dbReference type="SAM" id="SignalP"/>
    </source>
</evidence>
<dbReference type="PANTHER" id="PTHR12113">
    <property type="entry name" value="DICKKOPF3-LIKE 3"/>
    <property type="match status" value="1"/>
</dbReference>
<dbReference type="CDD" id="cd23275">
    <property type="entry name" value="Dkk4_Cys2"/>
    <property type="match status" value="1"/>
</dbReference>
<keyword evidence="14" id="KW-1185">Reference proteome</keyword>
<feature type="chain" id="PRO_5034119157" evidence="9">
    <location>
        <begin position="19"/>
        <end position="237"/>
    </location>
</feature>